<dbReference type="HOGENOM" id="CLU_942381_0_0_11"/>
<keyword evidence="2" id="KW-0472">Membrane</keyword>
<keyword evidence="4" id="KW-1185">Reference proteome</keyword>
<dbReference type="KEGG" id="cgl:Cgl1835"/>
<feature type="transmembrane region" description="Helical" evidence="2">
    <location>
        <begin position="59"/>
        <end position="83"/>
    </location>
</feature>
<feature type="region of interest" description="Disordered" evidence="1">
    <location>
        <begin position="123"/>
        <end position="146"/>
    </location>
</feature>
<gene>
    <name evidence="3" type="ordered locus">Cgl1835</name>
</gene>
<keyword evidence="2" id="KW-0812">Transmembrane</keyword>
<evidence type="ECO:0000313" key="4">
    <source>
        <dbReference type="Proteomes" id="UP000000582"/>
    </source>
</evidence>
<proteinExistence type="predicted"/>
<feature type="transmembrane region" description="Helical" evidence="2">
    <location>
        <begin position="95"/>
        <end position="116"/>
    </location>
</feature>
<dbReference type="BioCyc" id="CORYNE:G18NG-11427-MONOMER"/>
<protein>
    <submittedName>
        <fullName evidence="3">Hypothetical membrane protein</fullName>
    </submittedName>
</protein>
<dbReference type="STRING" id="196627.cg2056"/>
<dbReference type="PATRIC" id="fig|196627.13.peg.1771"/>
<evidence type="ECO:0000256" key="1">
    <source>
        <dbReference type="SAM" id="MobiDB-lite"/>
    </source>
</evidence>
<feature type="transmembrane region" description="Helical" evidence="2">
    <location>
        <begin position="154"/>
        <end position="176"/>
    </location>
</feature>
<evidence type="ECO:0000313" key="3">
    <source>
        <dbReference type="EMBL" id="BAB99228.1"/>
    </source>
</evidence>
<sequence>MTVMAQASTTPSTQKTPRLKTLNRGVAHISKKKGPTIMLYYLAAAVDTTPRDTMTMGEVFIMTCLTFIVIISFFGMVYAIARLIEHLIYQQWRSFMTSACWLIISSVVSLISYGIALNKSDNNEPMVSTTEPTPPPTNTPPENNTSTEPMDWSIIINVLAVATVVILTLIIAAALYRGFTRNKIKKLEAIREAQQHERDNPTIRIADLRGIMDTHHYIYTDVMVTRAHELMITAPAFFDVTLPEAVLYEDTKRAAHDALNGYKDTTVASAEKIMLVDAVTAAWTLYSTKANTGST</sequence>
<dbReference type="AlphaFoldDB" id="Q8NPH7"/>
<dbReference type="Proteomes" id="UP000000582">
    <property type="component" value="Chromosome"/>
</dbReference>
<accession>Q8NPH7</accession>
<evidence type="ECO:0000256" key="2">
    <source>
        <dbReference type="SAM" id="Phobius"/>
    </source>
</evidence>
<keyword evidence="2" id="KW-1133">Transmembrane helix</keyword>
<organism evidence="3 4">
    <name type="scientific">Corynebacterium glutamicum (strain ATCC 13032 / DSM 20300 / JCM 1318 / BCRC 11384 / CCUG 27702 / LMG 3730 / NBRC 12168 / NCIMB 10025 / NRRL B-2784 / 534)</name>
    <dbReference type="NCBI Taxonomy" id="196627"/>
    <lineage>
        <taxon>Bacteria</taxon>
        <taxon>Bacillati</taxon>
        <taxon>Actinomycetota</taxon>
        <taxon>Actinomycetes</taxon>
        <taxon>Mycobacteriales</taxon>
        <taxon>Corynebacteriaceae</taxon>
        <taxon>Corynebacterium</taxon>
    </lineage>
</organism>
<dbReference type="EMBL" id="BA000036">
    <property type="protein sequence ID" value="BAB99228.1"/>
    <property type="molecule type" value="Genomic_DNA"/>
</dbReference>
<name>Q8NPH7_CORGL</name>
<reference evidence="4" key="1">
    <citation type="journal article" date="2003" name="Appl. Microbiol. Biotechnol.">
        <title>The Corynebacterium glutamicum genome: features and impacts on biotechnological processes.</title>
        <authorList>
            <person name="Ikeda M."/>
            <person name="Nakagawa S."/>
        </authorList>
    </citation>
    <scope>NUCLEOTIDE SEQUENCE [LARGE SCALE GENOMIC DNA]</scope>
    <source>
        <strain evidence="4">ATCC 13032 / DSM 20300 / BCRC 11384 / JCM 1318 / LMG 3730 / NCIMB 10025</strain>
    </source>
</reference>